<gene>
    <name evidence="1" type="ORF">SAMN04487911_12321</name>
</gene>
<dbReference type="InterPro" id="IPR021457">
    <property type="entry name" value="DUF3108"/>
</dbReference>
<reference evidence="1 2" key="1">
    <citation type="submission" date="2016-11" db="EMBL/GenBank/DDBJ databases">
        <authorList>
            <person name="Jaros S."/>
            <person name="Januszkiewicz K."/>
            <person name="Wedrychowicz H."/>
        </authorList>
    </citation>
    <scope>NUCLEOTIDE SEQUENCE [LARGE SCALE GENOMIC DNA]</scope>
    <source>
        <strain evidence="1 2">CGMCC 1.8863</strain>
    </source>
</reference>
<keyword evidence="2" id="KW-1185">Reference proteome</keyword>
<organism evidence="1 2">
    <name type="scientific">Arenibacter nanhaiticus</name>
    <dbReference type="NCBI Taxonomy" id="558155"/>
    <lineage>
        <taxon>Bacteria</taxon>
        <taxon>Pseudomonadati</taxon>
        <taxon>Bacteroidota</taxon>
        <taxon>Flavobacteriia</taxon>
        <taxon>Flavobacteriales</taxon>
        <taxon>Flavobacteriaceae</taxon>
        <taxon>Arenibacter</taxon>
    </lineage>
</organism>
<proteinExistence type="predicted"/>
<dbReference type="STRING" id="558155.SAMN04487911_12321"/>
<name>A0A1M6JUN0_9FLAO</name>
<evidence type="ECO:0000313" key="1">
    <source>
        <dbReference type="EMBL" id="SHJ50376.1"/>
    </source>
</evidence>
<dbReference type="AlphaFoldDB" id="A0A1M6JUN0"/>
<dbReference type="EMBL" id="FQYX01000023">
    <property type="protein sequence ID" value="SHJ50376.1"/>
    <property type="molecule type" value="Genomic_DNA"/>
</dbReference>
<protein>
    <recommendedName>
        <fullName evidence="3">DUF3108 domain-containing protein</fullName>
    </recommendedName>
</protein>
<dbReference type="OrthoDB" id="9808473at2"/>
<dbReference type="Pfam" id="PF11306">
    <property type="entry name" value="DUF3108"/>
    <property type="match status" value="1"/>
</dbReference>
<sequence>MKLILSTLLFFCYSYGFSQENTTVKSGEKLVYAASYNISGLLTQLAQVTMEVQEVKTSKSTMLHLKCTAATFEKWDSFFKIRDLYEAYVNPKTLKPVLYKRDVYEGGYIKKEKYIFNYTKRTVKSSVSKKNGIVKETIVPIDYNTNDVISTLYQLRNMDISKAKPGDKLSLKVIFDNTEKNVAVKYVGKEDIVLKDLGKTTCYKIQLLTQEAKLQGKGENIIYLTADAKKLPALIKFSIPVGSGQLTLISSKGI</sequence>
<dbReference type="RefSeq" id="WP_072765226.1">
    <property type="nucleotide sequence ID" value="NZ_FQYX01000023.1"/>
</dbReference>
<dbReference type="Proteomes" id="UP000184231">
    <property type="component" value="Unassembled WGS sequence"/>
</dbReference>
<evidence type="ECO:0008006" key="3">
    <source>
        <dbReference type="Google" id="ProtNLM"/>
    </source>
</evidence>
<evidence type="ECO:0000313" key="2">
    <source>
        <dbReference type="Proteomes" id="UP000184231"/>
    </source>
</evidence>
<accession>A0A1M6JUN0</accession>